<reference evidence="2" key="1">
    <citation type="journal article" date="2002" name="Science">
        <title>The draft genome of Ciona intestinalis: insights into chordate and vertebrate origins.</title>
        <authorList>
            <person name="Dehal P."/>
            <person name="Satou Y."/>
            <person name="Campbell R.K."/>
            <person name="Chapman J."/>
            <person name="Degnan B."/>
            <person name="De Tomaso A."/>
            <person name="Davidson B."/>
            <person name="Di Gregorio A."/>
            <person name="Gelpke M."/>
            <person name="Goodstein D.M."/>
            <person name="Harafuji N."/>
            <person name="Hastings K.E."/>
            <person name="Ho I."/>
            <person name="Hotta K."/>
            <person name="Huang W."/>
            <person name="Kawashima T."/>
            <person name="Lemaire P."/>
            <person name="Martinez D."/>
            <person name="Meinertzhagen I.A."/>
            <person name="Necula S."/>
            <person name="Nonaka M."/>
            <person name="Putnam N."/>
            <person name="Rash S."/>
            <person name="Saiga H."/>
            <person name="Satake M."/>
            <person name="Terry A."/>
            <person name="Yamada L."/>
            <person name="Wang H.G."/>
            <person name="Awazu S."/>
            <person name="Azumi K."/>
            <person name="Boore J."/>
            <person name="Branno M."/>
            <person name="Chin-Bow S."/>
            <person name="DeSantis R."/>
            <person name="Doyle S."/>
            <person name="Francino P."/>
            <person name="Keys D.N."/>
            <person name="Haga S."/>
            <person name="Hayashi H."/>
            <person name="Hino K."/>
            <person name="Imai K.S."/>
            <person name="Inaba K."/>
            <person name="Kano S."/>
            <person name="Kobayashi K."/>
            <person name="Kobayashi M."/>
            <person name="Lee B.I."/>
            <person name="Makabe K.W."/>
            <person name="Manohar C."/>
            <person name="Matassi G."/>
            <person name="Medina M."/>
            <person name="Mochizuki Y."/>
            <person name="Mount S."/>
            <person name="Morishita T."/>
            <person name="Miura S."/>
            <person name="Nakayama A."/>
            <person name="Nishizaka S."/>
            <person name="Nomoto H."/>
            <person name="Ohta F."/>
            <person name="Oishi K."/>
            <person name="Rigoutsos I."/>
            <person name="Sano M."/>
            <person name="Sasaki A."/>
            <person name="Sasakura Y."/>
            <person name="Shoguchi E."/>
            <person name="Shin-i T."/>
            <person name="Spagnuolo A."/>
            <person name="Stainier D."/>
            <person name="Suzuki M.M."/>
            <person name="Tassy O."/>
            <person name="Takatori N."/>
            <person name="Tokuoka M."/>
            <person name="Yagi K."/>
            <person name="Yoshizaki F."/>
            <person name="Wada S."/>
            <person name="Zhang C."/>
            <person name="Hyatt P.D."/>
            <person name="Larimer F."/>
            <person name="Detter C."/>
            <person name="Doggett N."/>
            <person name="Glavina T."/>
            <person name="Hawkins T."/>
            <person name="Richardson P."/>
            <person name="Lucas S."/>
            <person name="Kohara Y."/>
            <person name="Levine M."/>
            <person name="Satoh N."/>
            <person name="Rokhsar D.S."/>
        </authorList>
    </citation>
    <scope>NUCLEOTIDE SEQUENCE [LARGE SCALE GENOMIC DNA]</scope>
</reference>
<dbReference type="Ensembl" id="ENSCINT00000033173.1">
    <property type="protein sequence ID" value="ENSCINP00000035157.1"/>
    <property type="gene ID" value="ENSCING00000023960.1"/>
</dbReference>
<organism evidence="1 2">
    <name type="scientific">Ciona intestinalis</name>
    <name type="common">Transparent sea squirt</name>
    <name type="synonym">Ascidia intestinalis</name>
    <dbReference type="NCBI Taxonomy" id="7719"/>
    <lineage>
        <taxon>Eukaryota</taxon>
        <taxon>Metazoa</taxon>
        <taxon>Chordata</taxon>
        <taxon>Tunicata</taxon>
        <taxon>Ascidiacea</taxon>
        <taxon>Phlebobranchia</taxon>
        <taxon>Cionidae</taxon>
        <taxon>Ciona</taxon>
    </lineage>
</organism>
<name>H2XZS3_CIOIN</name>
<protein>
    <submittedName>
        <fullName evidence="1">Uncharacterized protein</fullName>
    </submittedName>
</protein>
<reference evidence="1" key="2">
    <citation type="journal article" date="2008" name="Genome Biol.">
        <title>Improved genome assembly and evidence-based global gene model set for the chordate Ciona intestinalis: new insight into intron and operon populations.</title>
        <authorList>
            <person name="Satou Y."/>
            <person name="Mineta K."/>
            <person name="Ogasawara M."/>
            <person name="Sasakura Y."/>
            <person name="Shoguchi E."/>
            <person name="Ueno K."/>
            <person name="Yamada L."/>
            <person name="Matsumoto J."/>
            <person name="Wasserscheid J."/>
            <person name="Dewar K."/>
            <person name="Wiley G.B."/>
            <person name="Macmil S.L."/>
            <person name="Roe B.A."/>
            <person name="Zeller R.W."/>
            <person name="Hastings K.E."/>
            <person name="Lemaire P."/>
            <person name="Lindquist E."/>
            <person name="Endo T."/>
            <person name="Hotta K."/>
            <person name="Inaba K."/>
        </authorList>
    </citation>
    <scope>NUCLEOTIDE SEQUENCE [LARGE SCALE GENOMIC DNA]</scope>
    <source>
        <strain evidence="1">wild type</strain>
    </source>
</reference>
<evidence type="ECO:0000313" key="1">
    <source>
        <dbReference type="Ensembl" id="ENSCINP00000035157.1"/>
    </source>
</evidence>
<dbReference type="Proteomes" id="UP000008144">
    <property type="component" value="Chromosome 5"/>
</dbReference>
<keyword evidence="2" id="KW-1185">Reference proteome</keyword>
<dbReference type="HOGENOM" id="CLU_3031636_0_0_1"/>
<dbReference type="EMBL" id="EAAA01002125">
    <property type="status" value="NOT_ANNOTATED_CDS"/>
    <property type="molecule type" value="Genomic_DNA"/>
</dbReference>
<reference evidence="1" key="3">
    <citation type="submission" date="2025-08" db="UniProtKB">
        <authorList>
            <consortium name="Ensembl"/>
        </authorList>
    </citation>
    <scope>IDENTIFICATION</scope>
</reference>
<accession>H2XZS3</accession>
<proteinExistence type="predicted"/>
<dbReference type="InParanoid" id="H2XZS3"/>
<sequence length="55" mass="6494">MINNCCCFAPSACVIINFTIPAFFCIEKHSRFVTPNKRLYCRIVQQNKFFFQNLI</sequence>
<reference evidence="1" key="4">
    <citation type="submission" date="2025-09" db="UniProtKB">
        <authorList>
            <consortium name="Ensembl"/>
        </authorList>
    </citation>
    <scope>IDENTIFICATION</scope>
</reference>
<evidence type="ECO:0000313" key="2">
    <source>
        <dbReference type="Proteomes" id="UP000008144"/>
    </source>
</evidence>
<dbReference type="AlphaFoldDB" id="H2XZS3"/>